<dbReference type="InterPro" id="IPR001568">
    <property type="entry name" value="RNase_T2-like"/>
</dbReference>
<dbReference type="GO" id="GO:0033897">
    <property type="term" value="F:ribonuclease T2 activity"/>
    <property type="evidence" value="ECO:0007669"/>
    <property type="project" value="InterPro"/>
</dbReference>
<name>A0A9Q0J5Z9_9ROSI</name>
<proteinExistence type="inferred from homology"/>
<dbReference type="PANTHER" id="PTHR11240">
    <property type="entry name" value="RIBONUCLEASE T2"/>
    <property type="match status" value="1"/>
</dbReference>
<evidence type="ECO:0000256" key="1">
    <source>
        <dbReference type="ARBA" id="ARBA00007469"/>
    </source>
</evidence>
<evidence type="ECO:0000256" key="4">
    <source>
        <dbReference type="ARBA" id="ARBA00022801"/>
    </source>
</evidence>
<keyword evidence="4" id="KW-0378">Hydrolase</keyword>
<feature type="chain" id="PRO_5040135542" evidence="7">
    <location>
        <begin position="29"/>
        <end position="252"/>
    </location>
</feature>
<evidence type="ECO:0000313" key="9">
    <source>
        <dbReference type="Proteomes" id="UP001141552"/>
    </source>
</evidence>
<protein>
    <submittedName>
        <fullName evidence="8">Uncharacterized protein</fullName>
    </submittedName>
</protein>
<dbReference type="AlphaFoldDB" id="A0A9Q0J5Z9"/>
<dbReference type="GO" id="GO:0016787">
    <property type="term" value="F:hydrolase activity"/>
    <property type="evidence" value="ECO:0007669"/>
    <property type="project" value="UniProtKB-KW"/>
</dbReference>
<sequence>MMMAKEATTCMIVFALLLLCVSVPIVVSVEPEVDFHYLVASWPPSFCNNTENKARKVCFLPNLGFRYEEFSIHGMWPQKGGDSVGNCSNKGSDYVNGKMTPLQPTLDKLWPDFKASTERLFWVFWKSEWDKHGRCSGLEQKKYFQVAVDRFQEQDLEKILRLSGIRPNSKVTVKLSKIAAAFTSKGVIPVIHCNDNKITKAKQLFEVYLCVEADGSKIVPCGTSVSSKNCGGSPRIDPDILYPVYDPKFKSV</sequence>
<evidence type="ECO:0000256" key="2">
    <source>
        <dbReference type="ARBA" id="ARBA00022722"/>
    </source>
</evidence>
<dbReference type="GO" id="GO:0005576">
    <property type="term" value="C:extracellular region"/>
    <property type="evidence" value="ECO:0007669"/>
    <property type="project" value="TreeGrafter"/>
</dbReference>
<dbReference type="EMBL" id="JAKUCV010005926">
    <property type="protein sequence ID" value="KAJ4829307.1"/>
    <property type="molecule type" value="Genomic_DNA"/>
</dbReference>
<dbReference type="Pfam" id="PF00445">
    <property type="entry name" value="Ribonuclease_T2"/>
    <property type="match status" value="1"/>
</dbReference>
<keyword evidence="9" id="KW-1185">Reference proteome</keyword>
<keyword evidence="7" id="KW-0732">Signal</keyword>
<comment type="caution">
    <text evidence="8">The sequence shown here is derived from an EMBL/GenBank/DDBJ whole genome shotgun (WGS) entry which is preliminary data.</text>
</comment>
<dbReference type="PANTHER" id="PTHR11240:SF75">
    <property type="entry name" value="RIBONUCLEASE 3"/>
    <property type="match status" value="1"/>
</dbReference>
<reference evidence="8" key="2">
    <citation type="journal article" date="2023" name="Plants (Basel)">
        <title>Annotation of the Turnera subulata (Passifloraceae) Draft Genome Reveals the S-Locus Evolved after the Divergence of Turneroideae from Passifloroideae in a Stepwise Manner.</title>
        <authorList>
            <person name="Henning P.M."/>
            <person name="Roalson E.H."/>
            <person name="Mir W."/>
            <person name="McCubbin A.G."/>
            <person name="Shore J.S."/>
        </authorList>
    </citation>
    <scope>NUCLEOTIDE SEQUENCE</scope>
    <source>
        <strain evidence="8">F60SS</strain>
    </source>
</reference>
<accession>A0A9Q0J5Z9</accession>
<reference evidence="8" key="1">
    <citation type="submission" date="2022-02" db="EMBL/GenBank/DDBJ databases">
        <authorList>
            <person name="Henning P.M."/>
            <person name="McCubbin A.G."/>
            <person name="Shore J.S."/>
        </authorList>
    </citation>
    <scope>NUCLEOTIDE SEQUENCE</scope>
    <source>
        <strain evidence="8">F60SS</strain>
        <tissue evidence="8">Leaves</tissue>
    </source>
</reference>
<evidence type="ECO:0000256" key="6">
    <source>
        <dbReference type="RuleBase" id="RU004328"/>
    </source>
</evidence>
<evidence type="ECO:0000256" key="7">
    <source>
        <dbReference type="SAM" id="SignalP"/>
    </source>
</evidence>
<keyword evidence="5" id="KW-0456">Lyase</keyword>
<dbReference type="InterPro" id="IPR036430">
    <property type="entry name" value="RNase_T2-like_sf"/>
</dbReference>
<comment type="similarity">
    <text evidence="1 6">Belongs to the RNase T2 family.</text>
</comment>
<gene>
    <name evidence="8" type="ORF">Tsubulata_038562</name>
</gene>
<keyword evidence="2" id="KW-0540">Nuclease</keyword>
<dbReference type="GO" id="GO:0006401">
    <property type="term" value="P:RNA catabolic process"/>
    <property type="evidence" value="ECO:0007669"/>
    <property type="project" value="TreeGrafter"/>
</dbReference>
<dbReference type="SUPFAM" id="SSF55895">
    <property type="entry name" value="Ribonuclease Rh-like"/>
    <property type="match status" value="1"/>
</dbReference>
<organism evidence="8 9">
    <name type="scientific">Turnera subulata</name>
    <dbReference type="NCBI Taxonomy" id="218843"/>
    <lineage>
        <taxon>Eukaryota</taxon>
        <taxon>Viridiplantae</taxon>
        <taxon>Streptophyta</taxon>
        <taxon>Embryophyta</taxon>
        <taxon>Tracheophyta</taxon>
        <taxon>Spermatophyta</taxon>
        <taxon>Magnoliopsida</taxon>
        <taxon>eudicotyledons</taxon>
        <taxon>Gunneridae</taxon>
        <taxon>Pentapetalae</taxon>
        <taxon>rosids</taxon>
        <taxon>fabids</taxon>
        <taxon>Malpighiales</taxon>
        <taxon>Passifloraceae</taxon>
        <taxon>Turnera</taxon>
    </lineage>
</organism>
<evidence type="ECO:0000256" key="5">
    <source>
        <dbReference type="ARBA" id="ARBA00023239"/>
    </source>
</evidence>
<evidence type="ECO:0000313" key="8">
    <source>
        <dbReference type="EMBL" id="KAJ4829307.1"/>
    </source>
</evidence>
<feature type="signal peptide" evidence="7">
    <location>
        <begin position="1"/>
        <end position="28"/>
    </location>
</feature>
<evidence type="ECO:0000256" key="3">
    <source>
        <dbReference type="ARBA" id="ARBA00022759"/>
    </source>
</evidence>
<dbReference type="GO" id="GO:0003723">
    <property type="term" value="F:RNA binding"/>
    <property type="evidence" value="ECO:0007669"/>
    <property type="project" value="InterPro"/>
</dbReference>
<dbReference type="OrthoDB" id="1884050at2759"/>
<dbReference type="Gene3D" id="3.90.730.10">
    <property type="entry name" value="Ribonuclease T2-like"/>
    <property type="match status" value="1"/>
</dbReference>
<keyword evidence="3" id="KW-0255">Endonuclease</keyword>
<dbReference type="Proteomes" id="UP001141552">
    <property type="component" value="Unassembled WGS sequence"/>
</dbReference>